<sequence>MRKKIIKYLPLRFLCSQIYGLYLGEANRKYLEYYGVPKERLYPAIYCVDNQYFQTQYEKLYPFRESIRKSFGIFNHFPVILFCGRLVEMKCPFLLLDAFQLLVKEFPCYLLVVGDGPLRKKWKKKLQRIK</sequence>
<organism evidence="2 3">
    <name type="scientific">Candidatus Methylacidiphilum fumarolicum</name>
    <dbReference type="NCBI Taxonomy" id="591154"/>
    <lineage>
        <taxon>Bacteria</taxon>
        <taxon>Pseudomonadati</taxon>
        <taxon>Verrucomicrobiota</taxon>
        <taxon>Methylacidiphilae</taxon>
        <taxon>Methylacidiphilales</taxon>
        <taxon>Methylacidiphilaceae</taxon>
        <taxon>Methylacidiphilum (ex Ratnadevi et al. 2023)</taxon>
    </lineage>
</organism>
<gene>
    <name evidence="2" type="ORF">MFUM_0470</name>
</gene>
<dbReference type="SUPFAM" id="SSF53756">
    <property type="entry name" value="UDP-Glycosyltransferase/glycogen phosphorylase"/>
    <property type="match status" value="1"/>
</dbReference>
<accession>A0ABM9IB45</accession>
<evidence type="ECO:0000313" key="2">
    <source>
        <dbReference type="EMBL" id="CAI9084861.1"/>
    </source>
</evidence>
<feature type="domain" description="Glycosyl transferase family 1" evidence="1">
    <location>
        <begin position="64"/>
        <end position="126"/>
    </location>
</feature>
<dbReference type="Proteomes" id="UP001161497">
    <property type="component" value="Chromosome"/>
</dbReference>
<dbReference type="EMBL" id="OX458932">
    <property type="protein sequence ID" value="CAI9084861.1"/>
    <property type="molecule type" value="Genomic_DNA"/>
</dbReference>
<dbReference type="InterPro" id="IPR001296">
    <property type="entry name" value="Glyco_trans_1"/>
</dbReference>
<protein>
    <submittedName>
        <fullName evidence="2">Glycosyltransferase</fullName>
    </submittedName>
</protein>
<reference evidence="2" key="1">
    <citation type="submission" date="2023-03" db="EMBL/GenBank/DDBJ databases">
        <authorList>
            <person name="Cremers G."/>
            <person name="Picone N."/>
        </authorList>
    </citation>
    <scope>NUCLEOTIDE SEQUENCE</scope>
    <source>
        <strain evidence="2">Sample_alias</strain>
    </source>
</reference>
<evidence type="ECO:0000259" key="1">
    <source>
        <dbReference type="Pfam" id="PF00534"/>
    </source>
</evidence>
<name>A0ABM9IB45_9BACT</name>
<dbReference type="Gene3D" id="3.40.50.2000">
    <property type="entry name" value="Glycogen Phosphorylase B"/>
    <property type="match status" value="2"/>
</dbReference>
<dbReference type="RefSeq" id="WP_009059811.1">
    <property type="nucleotide sequence ID" value="NZ_JAHXRZ010000032.1"/>
</dbReference>
<dbReference type="Pfam" id="PF00534">
    <property type="entry name" value="Glycos_transf_1"/>
    <property type="match status" value="1"/>
</dbReference>
<proteinExistence type="predicted"/>
<keyword evidence="3" id="KW-1185">Reference proteome</keyword>
<evidence type="ECO:0000313" key="3">
    <source>
        <dbReference type="Proteomes" id="UP001161497"/>
    </source>
</evidence>